<dbReference type="SUPFAM" id="SSF47072">
    <property type="entry name" value="Cysteine alpha-hairpin motif"/>
    <property type="match status" value="1"/>
</dbReference>
<gene>
    <name evidence="1" type="ORF">AAG570_002005</name>
</gene>
<name>A0ABD0YA72_9HEMI</name>
<dbReference type="PANTHER" id="PTHR31278">
    <property type="entry name" value="CHCHD1"/>
    <property type="match status" value="1"/>
</dbReference>
<evidence type="ECO:0000313" key="2">
    <source>
        <dbReference type="Proteomes" id="UP001558652"/>
    </source>
</evidence>
<accession>A0ABD0YA72</accession>
<keyword evidence="2" id="KW-1185">Reference proteome</keyword>
<dbReference type="Gene3D" id="1.10.287.1130">
    <property type="entry name" value="CytochromE C oxidase copper chaperone"/>
    <property type="match status" value="1"/>
</dbReference>
<protein>
    <recommendedName>
        <fullName evidence="3">CHCH domain-containing protein</fullName>
    </recommendedName>
</protein>
<dbReference type="AlphaFoldDB" id="A0ABD0YA72"/>
<evidence type="ECO:0000313" key="1">
    <source>
        <dbReference type="EMBL" id="KAL1124235.1"/>
    </source>
</evidence>
<evidence type="ECO:0008006" key="3">
    <source>
        <dbReference type="Google" id="ProtNLM"/>
    </source>
</evidence>
<organism evidence="1 2">
    <name type="scientific">Ranatra chinensis</name>
    <dbReference type="NCBI Taxonomy" id="642074"/>
    <lineage>
        <taxon>Eukaryota</taxon>
        <taxon>Metazoa</taxon>
        <taxon>Ecdysozoa</taxon>
        <taxon>Arthropoda</taxon>
        <taxon>Hexapoda</taxon>
        <taxon>Insecta</taxon>
        <taxon>Pterygota</taxon>
        <taxon>Neoptera</taxon>
        <taxon>Paraneoptera</taxon>
        <taxon>Hemiptera</taxon>
        <taxon>Heteroptera</taxon>
        <taxon>Panheteroptera</taxon>
        <taxon>Nepomorpha</taxon>
        <taxon>Nepidae</taxon>
        <taxon>Ranatrinae</taxon>
        <taxon>Ranatra</taxon>
    </lineage>
</organism>
<comment type="caution">
    <text evidence="1">The sequence shown here is derived from an EMBL/GenBank/DDBJ whole genome shotgun (WGS) entry which is preliminary data.</text>
</comment>
<dbReference type="InterPro" id="IPR033620">
    <property type="entry name" value="Ribosomal_mS37_met"/>
</dbReference>
<dbReference type="InterPro" id="IPR009069">
    <property type="entry name" value="Cys_alpha_HP_mot_SF"/>
</dbReference>
<reference evidence="1 2" key="1">
    <citation type="submission" date="2024-07" db="EMBL/GenBank/DDBJ databases">
        <title>Chromosome-level genome assembly of the water stick insect Ranatra chinensis (Heteroptera: Nepidae).</title>
        <authorList>
            <person name="Liu X."/>
        </authorList>
    </citation>
    <scope>NUCLEOTIDE SEQUENCE [LARGE SCALE GENOMIC DNA]</scope>
    <source>
        <strain evidence="1">Cailab_2021Rc</strain>
        <tissue evidence="1">Muscle</tissue>
    </source>
</reference>
<dbReference type="EMBL" id="JBFDAA010000011">
    <property type="protein sequence ID" value="KAL1124235.1"/>
    <property type="molecule type" value="Genomic_DNA"/>
</dbReference>
<sequence>MRKLTRLGYVRRGGYVLPENVPFQELLPLKLRNQVSAKGSTKGGAACIQEMSVLFACLKKNDFKDNLCSQEITKFYNCYQSYEEAKRAQNEREKRGELSPGEKRLSHAQANLLIKKYPLKS</sequence>
<dbReference type="Proteomes" id="UP001558652">
    <property type="component" value="Unassembled WGS sequence"/>
</dbReference>
<dbReference type="PANTHER" id="PTHR31278:SF2">
    <property type="entry name" value="SMALL RIBOSOMAL SUBUNIT PROTEIN MS37"/>
    <property type="match status" value="1"/>
</dbReference>
<proteinExistence type="predicted"/>